<feature type="transmembrane region" description="Helical" evidence="1">
    <location>
        <begin position="160"/>
        <end position="188"/>
    </location>
</feature>
<comment type="caution">
    <text evidence="2">The sequence shown here is derived from an EMBL/GenBank/DDBJ whole genome shotgun (WGS) entry which is preliminary data.</text>
</comment>
<dbReference type="AlphaFoldDB" id="A0A6I4VYN8"/>
<evidence type="ECO:0000313" key="3">
    <source>
        <dbReference type="Proteomes" id="UP000430692"/>
    </source>
</evidence>
<name>A0A6I4VYN8_9BACL</name>
<evidence type="ECO:0000256" key="1">
    <source>
        <dbReference type="SAM" id="Phobius"/>
    </source>
</evidence>
<dbReference type="PANTHER" id="PTHR37305">
    <property type="entry name" value="INTEGRAL MEMBRANE PROTEIN-RELATED"/>
    <property type="match status" value="1"/>
</dbReference>
<feature type="transmembrane region" description="Helical" evidence="1">
    <location>
        <begin position="295"/>
        <end position="323"/>
    </location>
</feature>
<reference evidence="2 3" key="1">
    <citation type="submission" date="2019-12" db="EMBL/GenBank/DDBJ databases">
        <title>Whole-genome analyses of novel actinobacteria.</title>
        <authorList>
            <person name="Sahin N."/>
            <person name="Saygin H."/>
        </authorList>
    </citation>
    <scope>NUCLEOTIDE SEQUENCE [LARGE SCALE GENOMIC DNA]</scope>
    <source>
        <strain evidence="2 3">KC615</strain>
    </source>
</reference>
<feature type="transmembrane region" description="Helical" evidence="1">
    <location>
        <begin position="116"/>
        <end position="139"/>
    </location>
</feature>
<sequence>MRVLAKLVYNELLKMFRKKRFLVVVLILAVLIPIFTYAQYITVQTTIKQIGTSDWKAILQQQIIDQENRLTSSRVPDEWKKWTRLTIAQEKYYLKNNINPTSPGAPTFVRKFVEEAVALFIPLIVVILAADLVSSEYGNGTIKLLLTRPVARWKVLLSKYLALLLSVSLVMLITGLLSYLISGIIFGYKGWDLPVLTGFIQQGDQLITTQVHLIPQWKYIIFAYGLAWFSALAVGTISFMVSVLVRNTATSMGVMLAAVISGSLLSQLAPTWQSLRYFIFINLRLTDYLAGKPVIISGMSLPFSLAMLSIWSLVAIVIAFVVFSKKDVLN</sequence>
<keyword evidence="1" id="KW-0812">Transmembrane</keyword>
<proteinExistence type="predicted"/>
<gene>
    <name evidence="2" type="ORF">GSM42_15260</name>
</gene>
<keyword evidence="1" id="KW-0472">Membrane</keyword>
<dbReference type="Pfam" id="PF12679">
    <property type="entry name" value="ABC2_membrane_2"/>
    <property type="match status" value="1"/>
</dbReference>
<keyword evidence="3" id="KW-1185">Reference proteome</keyword>
<organism evidence="2 3">
    <name type="scientific">Shimazuella alba</name>
    <dbReference type="NCBI Taxonomy" id="2690964"/>
    <lineage>
        <taxon>Bacteria</taxon>
        <taxon>Bacillati</taxon>
        <taxon>Bacillota</taxon>
        <taxon>Bacilli</taxon>
        <taxon>Bacillales</taxon>
        <taxon>Thermoactinomycetaceae</taxon>
        <taxon>Shimazuella</taxon>
    </lineage>
</organism>
<dbReference type="RefSeq" id="WP_160802401.1">
    <property type="nucleotide sequence ID" value="NZ_WUUL01000011.1"/>
</dbReference>
<dbReference type="Proteomes" id="UP000430692">
    <property type="component" value="Unassembled WGS sequence"/>
</dbReference>
<feature type="transmembrane region" description="Helical" evidence="1">
    <location>
        <begin position="219"/>
        <end position="245"/>
    </location>
</feature>
<protein>
    <submittedName>
        <fullName evidence="2">ABC transporter permease subunit</fullName>
    </submittedName>
</protein>
<feature type="transmembrane region" description="Helical" evidence="1">
    <location>
        <begin position="252"/>
        <end position="275"/>
    </location>
</feature>
<accession>A0A6I4VYN8</accession>
<feature type="transmembrane region" description="Helical" evidence="1">
    <location>
        <begin position="21"/>
        <end position="40"/>
    </location>
</feature>
<dbReference type="GO" id="GO:0005886">
    <property type="term" value="C:plasma membrane"/>
    <property type="evidence" value="ECO:0007669"/>
    <property type="project" value="UniProtKB-SubCell"/>
</dbReference>
<dbReference type="PANTHER" id="PTHR37305:SF2">
    <property type="entry name" value="BACITRACIN TRANSPORT PERMEASE PROTEIN BCRB"/>
    <property type="match status" value="1"/>
</dbReference>
<evidence type="ECO:0000313" key="2">
    <source>
        <dbReference type="EMBL" id="MXQ55050.1"/>
    </source>
</evidence>
<dbReference type="EMBL" id="WUUL01000011">
    <property type="protein sequence ID" value="MXQ55050.1"/>
    <property type="molecule type" value="Genomic_DNA"/>
</dbReference>
<dbReference type="GO" id="GO:0140359">
    <property type="term" value="F:ABC-type transporter activity"/>
    <property type="evidence" value="ECO:0007669"/>
    <property type="project" value="InterPro"/>
</dbReference>
<keyword evidence="1" id="KW-1133">Transmembrane helix</keyword>